<comment type="subcellular location">
    <subcellularLocation>
        <location evidence="1">Nucleus</location>
    </subcellularLocation>
</comment>
<reference evidence="9 10" key="1">
    <citation type="submission" date="2015-12" db="EMBL/GenBank/DDBJ databases">
        <title>The genome of Folsomia candida.</title>
        <authorList>
            <person name="Faddeeva A."/>
            <person name="Derks M.F."/>
            <person name="Anvar Y."/>
            <person name="Smit S."/>
            <person name="Van Straalen N."/>
            <person name="Roelofs D."/>
        </authorList>
    </citation>
    <scope>NUCLEOTIDE SEQUENCE [LARGE SCALE GENOMIC DNA]</scope>
    <source>
        <strain evidence="9 10">VU population</strain>
        <tissue evidence="9">Whole body</tissue>
    </source>
</reference>
<comment type="similarity">
    <text evidence="2">Belongs to the bZIP family. ATF subfamily.</text>
</comment>
<evidence type="ECO:0000256" key="1">
    <source>
        <dbReference type="ARBA" id="ARBA00004123"/>
    </source>
</evidence>
<dbReference type="GO" id="GO:0003677">
    <property type="term" value="F:DNA binding"/>
    <property type="evidence" value="ECO:0007669"/>
    <property type="project" value="UniProtKB-KW"/>
</dbReference>
<protein>
    <submittedName>
        <fullName evidence="9">cAMP-responsive element-binding protein-like 2</fullName>
    </submittedName>
</protein>
<organism evidence="9 10">
    <name type="scientific">Folsomia candida</name>
    <name type="common">Springtail</name>
    <dbReference type="NCBI Taxonomy" id="158441"/>
    <lineage>
        <taxon>Eukaryota</taxon>
        <taxon>Metazoa</taxon>
        <taxon>Ecdysozoa</taxon>
        <taxon>Arthropoda</taxon>
        <taxon>Hexapoda</taxon>
        <taxon>Collembola</taxon>
        <taxon>Entomobryomorpha</taxon>
        <taxon>Isotomoidea</taxon>
        <taxon>Isotomidae</taxon>
        <taxon>Proisotominae</taxon>
        <taxon>Folsomia</taxon>
    </lineage>
</organism>
<evidence type="ECO:0000256" key="7">
    <source>
        <dbReference type="ARBA" id="ARBA00023242"/>
    </source>
</evidence>
<dbReference type="GO" id="GO:0003700">
    <property type="term" value="F:DNA-binding transcription factor activity"/>
    <property type="evidence" value="ECO:0007669"/>
    <property type="project" value="InterPro"/>
</dbReference>
<dbReference type="SUPFAM" id="SSF57959">
    <property type="entry name" value="Leucine zipper domain"/>
    <property type="match status" value="1"/>
</dbReference>
<keyword evidence="7" id="KW-0539">Nucleus</keyword>
<dbReference type="AlphaFoldDB" id="A0A226ELP3"/>
<dbReference type="PANTHER" id="PTHR21051:SF4">
    <property type="entry name" value="CAMP-RESPONSIVE ELEMENT-BINDING PROTEIN-LIKE 2"/>
    <property type="match status" value="1"/>
</dbReference>
<evidence type="ECO:0000256" key="4">
    <source>
        <dbReference type="ARBA" id="ARBA00023125"/>
    </source>
</evidence>
<dbReference type="STRING" id="158441.A0A226ELP3"/>
<evidence type="ECO:0000313" key="10">
    <source>
        <dbReference type="Proteomes" id="UP000198287"/>
    </source>
</evidence>
<dbReference type="GO" id="GO:0005634">
    <property type="term" value="C:nucleus"/>
    <property type="evidence" value="ECO:0007669"/>
    <property type="project" value="UniProtKB-SubCell"/>
</dbReference>
<keyword evidence="5" id="KW-0010">Activator</keyword>
<evidence type="ECO:0000256" key="2">
    <source>
        <dbReference type="ARBA" id="ARBA00009050"/>
    </source>
</evidence>
<dbReference type="EMBL" id="LNIX01000003">
    <property type="protein sequence ID" value="OXA58057.1"/>
    <property type="molecule type" value="Genomic_DNA"/>
</dbReference>
<dbReference type="CDD" id="cd14709">
    <property type="entry name" value="bZIP_CREBL2"/>
    <property type="match status" value="1"/>
</dbReference>
<comment type="caution">
    <text evidence="9">The sequence shown here is derived from an EMBL/GenBank/DDBJ whole genome shotgun (WGS) entry which is preliminary data.</text>
</comment>
<dbReference type="InterPro" id="IPR046347">
    <property type="entry name" value="bZIP_sf"/>
</dbReference>
<name>A0A226ELP3_FOLCA</name>
<feature type="domain" description="BZIP" evidence="8">
    <location>
        <begin position="55"/>
        <end position="97"/>
    </location>
</feature>
<keyword evidence="4" id="KW-0238">DNA-binding</keyword>
<evidence type="ECO:0000256" key="6">
    <source>
        <dbReference type="ARBA" id="ARBA00023163"/>
    </source>
</evidence>
<dbReference type="Pfam" id="PF07716">
    <property type="entry name" value="bZIP_2"/>
    <property type="match status" value="1"/>
</dbReference>
<sequence length="175" mass="20344">MMDIDESSLPSTLVKEERVDDDDFFDKKFETPKRGRSRSLSKKSVDKVDIRAKLERSRQSARECRARKKLRYQYLEELISETEKAIYALRREMDMLKVWGKDLDEGKLPDNVLEYRTAIRDKTSTDPLKLKQHRIQYDDQGTVGNVALSVSPSGDMTSYMTMMNLNRQSQSLSPP</sequence>
<gene>
    <name evidence="9" type="ORF">Fcan01_08249</name>
</gene>
<dbReference type="PANTHER" id="PTHR21051">
    <property type="entry name" value="CAMP-RESPONSIVE ELEMENT-BINDING PROTEIN-LIKE 2"/>
    <property type="match status" value="1"/>
</dbReference>
<dbReference type="InterPro" id="IPR004827">
    <property type="entry name" value="bZIP"/>
</dbReference>
<keyword evidence="6" id="KW-0804">Transcription</keyword>
<evidence type="ECO:0000256" key="3">
    <source>
        <dbReference type="ARBA" id="ARBA00023015"/>
    </source>
</evidence>
<dbReference type="OrthoDB" id="5984119at2759"/>
<dbReference type="Gene3D" id="1.20.5.170">
    <property type="match status" value="1"/>
</dbReference>
<keyword evidence="3" id="KW-0805">Transcription regulation</keyword>
<proteinExistence type="inferred from homology"/>
<evidence type="ECO:0000256" key="5">
    <source>
        <dbReference type="ARBA" id="ARBA00023159"/>
    </source>
</evidence>
<dbReference type="Proteomes" id="UP000198287">
    <property type="component" value="Unassembled WGS sequence"/>
</dbReference>
<accession>A0A226ELP3</accession>
<evidence type="ECO:0000259" key="8">
    <source>
        <dbReference type="Pfam" id="PF07716"/>
    </source>
</evidence>
<keyword evidence="10" id="KW-1185">Reference proteome</keyword>
<evidence type="ECO:0000313" key="9">
    <source>
        <dbReference type="EMBL" id="OXA58057.1"/>
    </source>
</evidence>
<dbReference type="InterPro" id="IPR039250">
    <property type="entry name" value="CREBL2/REPTOR-BP"/>
</dbReference>